<organism evidence="8 9">
    <name type="scientific">Populus alba x Populus x berolinensis</name>
    <dbReference type="NCBI Taxonomy" id="444605"/>
    <lineage>
        <taxon>Eukaryota</taxon>
        <taxon>Viridiplantae</taxon>
        <taxon>Streptophyta</taxon>
        <taxon>Embryophyta</taxon>
        <taxon>Tracheophyta</taxon>
        <taxon>Spermatophyta</taxon>
        <taxon>Magnoliopsida</taxon>
        <taxon>eudicotyledons</taxon>
        <taxon>Gunneridae</taxon>
        <taxon>Pentapetalae</taxon>
        <taxon>rosids</taxon>
        <taxon>fabids</taxon>
        <taxon>Malpighiales</taxon>
        <taxon>Salicaceae</taxon>
        <taxon>Saliceae</taxon>
        <taxon>Populus</taxon>
    </lineage>
</organism>
<proteinExistence type="inferred from homology"/>
<dbReference type="InterPro" id="IPR026992">
    <property type="entry name" value="DIOX_N"/>
</dbReference>
<protein>
    <recommendedName>
        <fullName evidence="7">Fe2OG dioxygenase domain-containing protein</fullName>
    </recommendedName>
</protein>
<dbReference type="PROSITE" id="PS51471">
    <property type="entry name" value="FE2OG_OXY"/>
    <property type="match status" value="3"/>
</dbReference>
<dbReference type="InterPro" id="IPR044861">
    <property type="entry name" value="IPNS-like_FE2OG_OXY"/>
</dbReference>
<feature type="domain" description="Fe2OG dioxygenase" evidence="7">
    <location>
        <begin position="1023"/>
        <end position="1123"/>
    </location>
</feature>
<reference evidence="8" key="1">
    <citation type="journal article" date="2023" name="Mol. Ecol. Resour.">
        <title>Chromosome-level genome assembly of a triploid poplar Populus alba 'Berolinensis'.</title>
        <authorList>
            <person name="Chen S."/>
            <person name="Yu Y."/>
            <person name="Wang X."/>
            <person name="Wang S."/>
            <person name="Zhang T."/>
            <person name="Zhou Y."/>
            <person name="He R."/>
            <person name="Meng N."/>
            <person name="Wang Y."/>
            <person name="Liu W."/>
            <person name="Liu Z."/>
            <person name="Liu J."/>
            <person name="Guo Q."/>
            <person name="Huang H."/>
            <person name="Sederoff R.R."/>
            <person name="Wang G."/>
            <person name="Qu G."/>
            <person name="Chen S."/>
        </authorList>
    </citation>
    <scope>NUCLEOTIDE SEQUENCE</scope>
    <source>
        <strain evidence="8">SC-2020</strain>
    </source>
</reference>
<evidence type="ECO:0000256" key="4">
    <source>
        <dbReference type="ARBA" id="ARBA00022896"/>
    </source>
</evidence>
<dbReference type="PANTHER" id="PTHR47991">
    <property type="entry name" value="OXOGLUTARATE/IRON-DEPENDENT DIOXYGENASE"/>
    <property type="match status" value="1"/>
</dbReference>
<dbReference type="Gene3D" id="1.25.40.10">
    <property type="entry name" value="Tetratricopeptide repeat domain"/>
    <property type="match status" value="1"/>
</dbReference>
<evidence type="ECO:0000256" key="6">
    <source>
        <dbReference type="PROSITE-ProRule" id="PRU00708"/>
    </source>
</evidence>
<evidence type="ECO:0000313" key="8">
    <source>
        <dbReference type="EMBL" id="KAJ6959405.1"/>
    </source>
</evidence>
<dbReference type="GO" id="GO:0046872">
    <property type="term" value="F:metal ion binding"/>
    <property type="evidence" value="ECO:0007669"/>
    <property type="project" value="UniProtKB-KW"/>
</dbReference>
<comment type="caution">
    <text evidence="8">The sequence shown here is derived from an EMBL/GenBank/DDBJ whole genome shotgun (WGS) entry which is preliminary data.</text>
</comment>
<dbReference type="SUPFAM" id="SSF51197">
    <property type="entry name" value="Clavaminate synthase-like"/>
    <property type="match status" value="3"/>
</dbReference>
<sequence length="1710" mass="188528">MAAETASLLLSQAFPSQPTKITSIKTLAESPGLTSIPAAYTFTPDLHDQVTCVPEGSIPVIDYSLLISGTPDQRSKIVHELGRACQDWGFFMVVNHGVPENLLSSILDGCKGFFDLPEEEKQEFKGNHVLDPIRSGTSFNVSVEKAFYWRDFLKVFVHPVFYSPTKPAGLSEISSEYSQRVREVARGLLKGISESLGLEGSYIDKALNLEQGKQIFIANLYPTCPQPELAMGIPPHSDHGLLTLLIQNGIGGLQIQHKGKWVSVGALPNSFLVNTGDHLEILSNGRYKSVMHRAMVNSKATRISIAMAHGPSLDSVVSPAPELLASSKGNEPAAYAGMKYKDYLELQQSNKLDGKSCLDRGALQKNKRRKQASGCLSTSKSFSSLSLPLPLSMAAETASLLPSQAFPSHPTKITSIKTLAESPGLTSIPAAYTFTPDLHDQVTCVPEGSIPVIDYSLLISGTPDQRSKTVHELGRACQDWGFFTVINHGVPENLLSSILDGCKGFFDLPEEEKQEFKGNHVLDPIRSGTSCNVSVEKAFYWRDFLKVFVHPEFYSPTKPAGLSEISLEYSQRVREVARGLLKGISESLGLEGSYIDKALNLEQGKQIFIANLYPTCPQPELAMGLPPHSDHGLLTLLIQNGIGGLQIHHEGKWVNVGALPNSFLVNTGDHLEILSNGRYKSVLHRAMVNNKATRISIAMVHGPSLDSVVSPAPELLVSCKGNEPAAYAGMKYKDYLELQQSNKLVGKSCLDRVRTPACPLIAMFLPAVGLRCSMHAITLAALLQMTGTLAVFHREKFHRALQKNKRRKQASGRIAETASLLPSQAFPSHPTKITSIKTLAESPGLTSIPAAYTFTPDLHDQVTCVPEGSIPVIDYSILISGTPDQRSKTVHELGRACQDWGFFTVVNHGVPENLLSSILDGCKGFFDLPEEEKQEFKGNHVLDPIRSGTSFNVSVEKAFYWRDFLKVFVHPVFYSPTKPAGLSEISLEYSQRVREVARGLLKGISESLGLEGSYIDKALNLEQGKQIFIANLYPACPQPELAMGMPPHSDHGLLTLLIQNGIGGLQIQHKGKWVSVGALPNSFLVNTGDHLEILSNGRYKSVMHRAMVNSKATRISIAMAHGPSLDSVVSPAPELLASSKGNEPAAYAGMKYKDYLELQQSNKLDGKSCLDRVRIQACPLIAMILHAVGLRCSMHAITLAALLQMTGTLAVGIISYLQGGALQKNERRKQASGGIGPFSVVILRKNLIIVRTKRTKLLSEARSNVHGIHTLNHVLPSTLPCSKKNQVALETQKKTLTYTQLMASGLLFLSLTRSKLGSLCALEKWKPVRLLSSGGALRSESEFLEEEGLKSKENEDDLKGRIFRLRLPKRSVTNVIDKWVREGNTVSASELRHISKELRKSQRFKHALEISEWMVTHEDFELSDTDHASRIDLMTKVFGVDAAERYFDGLPLAAKTTETYTALIHSYAAAKLIEKAEEFYKRIKGSNLSFTALMYNEMMTLYMSVGQLEKVSQVVEELKHQKVAPDIFTYNLWISSCAAALNIDKVRRILDEMSQDSGVNDDWMRYIKIANIYVTAGHLVNAESSTAAVVEAEKKITQREWITYDFLVILYAGLGKKDKIDQIWKSLRMTNQKMTSRNFVCILSSYLMLGHLKEVGEIVDQWKQSTTTDFDISACNRLLDAISCLGLTEIANNFHMLLIERNCDPKHISE</sequence>
<dbReference type="Pfam" id="PF13812">
    <property type="entry name" value="PPR_3"/>
    <property type="match status" value="1"/>
</dbReference>
<accession>A0AAD6LF46</accession>
<comment type="similarity">
    <text evidence="1">Belongs to the iron/ascorbate-dependent oxidoreductase family.</text>
</comment>
<evidence type="ECO:0000256" key="3">
    <source>
        <dbReference type="ARBA" id="ARBA00022737"/>
    </source>
</evidence>
<dbReference type="NCBIfam" id="TIGR00756">
    <property type="entry name" value="PPR"/>
    <property type="match status" value="1"/>
</dbReference>
<dbReference type="EMBL" id="JAQIZT010000017">
    <property type="protein sequence ID" value="KAJ6959405.1"/>
    <property type="molecule type" value="Genomic_DNA"/>
</dbReference>
<feature type="repeat" description="PPR" evidence="6">
    <location>
        <begin position="1456"/>
        <end position="1490"/>
    </location>
</feature>
<feature type="domain" description="Fe2OG dioxygenase" evidence="7">
    <location>
        <begin position="603"/>
        <end position="703"/>
    </location>
</feature>
<evidence type="ECO:0000259" key="7">
    <source>
        <dbReference type="PROSITE" id="PS51471"/>
    </source>
</evidence>
<feature type="domain" description="Fe2OG dioxygenase" evidence="7">
    <location>
        <begin position="211"/>
        <end position="311"/>
    </location>
</feature>
<dbReference type="FunFam" id="1.25.40.10:FF:001248">
    <property type="entry name" value="Pentatricopeptide repeat-containing protein At5g09450, mitochondrial"/>
    <property type="match status" value="1"/>
</dbReference>
<dbReference type="PROSITE" id="PS51375">
    <property type="entry name" value="PPR"/>
    <property type="match status" value="2"/>
</dbReference>
<keyword evidence="5" id="KW-0408">Iron</keyword>
<dbReference type="InterPro" id="IPR005123">
    <property type="entry name" value="Oxoglu/Fe-dep_dioxygenase_dom"/>
</dbReference>
<dbReference type="Proteomes" id="UP001164929">
    <property type="component" value="Chromosome 17"/>
</dbReference>
<gene>
    <name evidence="8" type="ORF">NC653_037670</name>
</gene>
<dbReference type="InterPro" id="IPR050295">
    <property type="entry name" value="Plant_2OG-oxidoreductases"/>
</dbReference>
<dbReference type="InterPro" id="IPR011990">
    <property type="entry name" value="TPR-like_helical_dom_sf"/>
</dbReference>
<name>A0AAD6LF46_9ROSI</name>
<dbReference type="InterPro" id="IPR027443">
    <property type="entry name" value="IPNS-like_sf"/>
</dbReference>
<keyword evidence="3" id="KW-0677">Repeat</keyword>
<evidence type="ECO:0000313" key="9">
    <source>
        <dbReference type="Proteomes" id="UP001164929"/>
    </source>
</evidence>
<dbReference type="Pfam" id="PF01535">
    <property type="entry name" value="PPR"/>
    <property type="match status" value="1"/>
</dbReference>
<evidence type="ECO:0000256" key="5">
    <source>
        <dbReference type="ARBA" id="ARBA00023004"/>
    </source>
</evidence>
<keyword evidence="9" id="KW-1185">Reference proteome</keyword>
<dbReference type="Pfam" id="PF14226">
    <property type="entry name" value="DIOX_N"/>
    <property type="match status" value="3"/>
</dbReference>
<keyword evidence="2" id="KW-0479">Metal-binding</keyword>
<keyword evidence="4" id="KW-0847">Vitamin C</keyword>
<feature type="repeat" description="PPR" evidence="6">
    <location>
        <begin position="1491"/>
        <end position="1525"/>
    </location>
</feature>
<dbReference type="Pfam" id="PF03171">
    <property type="entry name" value="2OG-FeII_Oxy"/>
    <property type="match status" value="3"/>
</dbReference>
<evidence type="ECO:0000256" key="2">
    <source>
        <dbReference type="ARBA" id="ARBA00022723"/>
    </source>
</evidence>
<dbReference type="InterPro" id="IPR002885">
    <property type="entry name" value="PPR_rpt"/>
</dbReference>
<dbReference type="FunFam" id="2.60.120.330:FF:000134">
    <property type="entry name" value="Uncharacterized protein"/>
    <property type="match status" value="3"/>
</dbReference>
<dbReference type="GO" id="GO:0031418">
    <property type="term" value="F:L-ascorbic acid binding"/>
    <property type="evidence" value="ECO:0007669"/>
    <property type="project" value="UniProtKB-KW"/>
</dbReference>
<dbReference type="Gene3D" id="2.60.120.330">
    <property type="entry name" value="B-lactam Antibiotic, Isopenicillin N Synthase, Chain"/>
    <property type="match status" value="3"/>
</dbReference>
<evidence type="ECO:0000256" key="1">
    <source>
        <dbReference type="ARBA" id="ARBA00008056"/>
    </source>
</evidence>